<proteinExistence type="predicted"/>
<dbReference type="InterPro" id="IPR016518">
    <property type="entry name" value="Alpha-L-fucosidase"/>
</dbReference>
<evidence type="ECO:0000259" key="2">
    <source>
        <dbReference type="Pfam" id="PF21307"/>
    </source>
</evidence>
<dbReference type="EMBL" id="CP047593">
    <property type="protein sequence ID" value="QHI70123.1"/>
    <property type="molecule type" value="Genomic_DNA"/>
</dbReference>
<evidence type="ECO:0000259" key="1">
    <source>
        <dbReference type="Pfam" id="PF14498"/>
    </source>
</evidence>
<reference evidence="4 5" key="1">
    <citation type="submission" date="2020-01" db="EMBL/GenBank/DDBJ databases">
        <title>Ponticoccus aerotolerans gen. nov., sp. nov., an anaerobic bacterium and proposal of Ponticoccusceae fam. nov., Ponticoccusles ord. nov. and Ponticoccuse classis nov. in the phylum Kiritimatiellaeota.</title>
        <authorList>
            <person name="Zhou L.Y."/>
            <person name="Du Z.J."/>
        </authorList>
    </citation>
    <scope>NUCLEOTIDE SEQUENCE [LARGE SCALE GENOMIC DNA]</scope>
    <source>
        <strain evidence="4 5">S-5007</strain>
    </source>
</reference>
<dbReference type="GO" id="GO:0004560">
    <property type="term" value="F:alpha-L-fucosidase activity"/>
    <property type="evidence" value="ECO:0007669"/>
    <property type="project" value="InterPro"/>
</dbReference>
<dbReference type="SUPFAM" id="SSF48208">
    <property type="entry name" value="Six-hairpin glycosidases"/>
    <property type="match status" value="1"/>
</dbReference>
<accession>A0A6P1MAK0</accession>
<dbReference type="KEGG" id="taer:GT409_11940"/>
<organism evidence="4 5">
    <name type="scientific">Tichowtungia aerotolerans</name>
    <dbReference type="NCBI Taxonomy" id="2697043"/>
    <lineage>
        <taxon>Bacteria</taxon>
        <taxon>Pseudomonadati</taxon>
        <taxon>Kiritimatiellota</taxon>
        <taxon>Tichowtungiia</taxon>
        <taxon>Tichowtungiales</taxon>
        <taxon>Tichowtungiaceae</taxon>
        <taxon>Tichowtungia</taxon>
    </lineage>
</organism>
<feature type="domain" description="Alpha fucosidase A-like C-terminal" evidence="2">
    <location>
        <begin position="710"/>
        <end position="778"/>
    </location>
</feature>
<dbReference type="InterPro" id="IPR027414">
    <property type="entry name" value="GH95_N_dom"/>
</dbReference>
<dbReference type="PIRSF" id="PIRSF007663">
    <property type="entry name" value="UCP007663"/>
    <property type="match status" value="1"/>
</dbReference>
<dbReference type="Pfam" id="PF21307">
    <property type="entry name" value="Glyco_hydro_95_C"/>
    <property type="match status" value="1"/>
</dbReference>
<dbReference type="PANTHER" id="PTHR31084">
    <property type="entry name" value="ALPHA-L-FUCOSIDASE 2"/>
    <property type="match status" value="1"/>
</dbReference>
<dbReference type="InterPro" id="IPR049053">
    <property type="entry name" value="AFCA-like_C"/>
</dbReference>
<feature type="domain" description="Glycosyl hydrolase family 95 catalytic" evidence="3">
    <location>
        <begin position="289"/>
        <end position="708"/>
    </location>
</feature>
<dbReference type="RefSeq" id="WP_160629302.1">
    <property type="nucleotide sequence ID" value="NZ_CP047593.1"/>
</dbReference>
<gene>
    <name evidence="4" type="ORF">GT409_11940</name>
</gene>
<protein>
    <submittedName>
        <fullName evidence="4">Glycoside hydrolase family 95 protein</fullName>
    </submittedName>
</protein>
<dbReference type="AlphaFoldDB" id="A0A6P1MAK0"/>
<dbReference type="Pfam" id="PF22124">
    <property type="entry name" value="Glyco_hydro_95_cat"/>
    <property type="match status" value="1"/>
</dbReference>
<evidence type="ECO:0000313" key="5">
    <source>
        <dbReference type="Proteomes" id="UP000464954"/>
    </source>
</evidence>
<dbReference type="InterPro" id="IPR008928">
    <property type="entry name" value="6-hairpin_glycosidase_sf"/>
</dbReference>
<sequence length="804" mass="90347">MIRHADEETGPLKLFYRSPADSWIEALPVGNGRLGAMVYGGMGNERIRLNEDTLWSGEPGDNNNHDAINWLPKARQAVFDGRHKDAIDFCKKMQGAYNESFQPFGTLHLVSDCAEAADYHRELDLDRAVSLTRYRIGETVFTCEVFASHPDQVIAVRLEASTPESLSFSAYIDSPHPCKITRDAFNRLVVRGRCPSHVDPNYYDSGSPPVVYDEGKGMRFTGVLHVKTDGGEIQLDDDGQFHIQNADHALLLFSAGSSFNGFDKSPSAEGIDPDRKPFAAIDAAAGKSAEQLLTDHIADHQELFHRSILTLTPSRSEMDTAERIRNYTTPDDPGLVALLYNFGRYLLIASTRPGCQPAHLQGIWSMDVRPPWSDNWTLNINSTMNYWPAHVCNLSECHLPLIDFIGELAVRGRETARIHYGANGWVAHHNADIWRQTAPVGDFGVGDPVWANWAFGGIWHCMDLWEHYAYTGDEQFLRETAYPLMRGAAEFCLDWFVPDADGWLVTAPATSPENRFVRPEDGGDGMVCAGCTQDTALAWDLSTHLIWICEHFNIDLEFCKKISTFRDRLRPYRIGSKGQLLEWDREYEEQDPHHRHMSHLIGFHPGRQITFDDDLELTAAVRRSMELRGDEATGWSMAWKAAVWARLRDGNRAADLIARLFTLVGDMSVREACDTCPSGGIYPNLFSACPPLQIDANFGVAAAISEMLLQSHRQVDDVYEIHLLPALPEAWTDGRINGLRARGGFEVDLEWVNGRLSKVCIKSLAGSLLRVRYGDQILLFKIQVEEEIRLLETCFNAEAVDFLF</sequence>
<keyword evidence="5" id="KW-1185">Reference proteome</keyword>
<feature type="domain" description="Glycosyl hydrolase family 95 N-terminal" evidence="1">
    <location>
        <begin position="14"/>
        <end position="260"/>
    </location>
</feature>
<evidence type="ECO:0000313" key="4">
    <source>
        <dbReference type="EMBL" id="QHI70123.1"/>
    </source>
</evidence>
<keyword evidence="4" id="KW-0378">Hydrolase</keyword>
<dbReference type="GO" id="GO:0005975">
    <property type="term" value="P:carbohydrate metabolic process"/>
    <property type="evidence" value="ECO:0007669"/>
    <property type="project" value="InterPro"/>
</dbReference>
<evidence type="ECO:0000259" key="3">
    <source>
        <dbReference type="Pfam" id="PF22124"/>
    </source>
</evidence>
<dbReference type="InterPro" id="IPR012341">
    <property type="entry name" value="6hp_glycosidase-like_sf"/>
</dbReference>
<dbReference type="Gene3D" id="1.50.10.10">
    <property type="match status" value="1"/>
</dbReference>
<dbReference type="Gene3D" id="2.70.98.50">
    <property type="entry name" value="putative glycoside hydrolase family protein from bacillus halodurans"/>
    <property type="match status" value="1"/>
</dbReference>
<dbReference type="InterPro" id="IPR054363">
    <property type="entry name" value="GH95_cat"/>
</dbReference>
<name>A0A6P1MAK0_9BACT</name>
<dbReference type="Pfam" id="PF14498">
    <property type="entry name" value="Glyco_hyd_65N_2"/>
    <property type="match status" value="1"/>
</dbReference>
<dbReference type="PANTHER" id="PTHR31084:SF0">
    <property type="entry name" value="ALPHA-L-FUCOSIDASE 2"/>
    <property type="match status" value="1"/>
</dbReference>
<dbReference type="Proteomes" id="UP000464954">
    <property type="component" value="Chromosome"/>
</dbReference>